<reference evidence="2" key="1">
    <citation type="submission" date="2018-06" db="EMBL/GenBank/DDBJ databases">
        <authorList>
            <person name="Cea G.-C."/>
            <person name="William W."/>
        </authorList>
    </citation>
    <scope>NUCLEOTIDE SEQUENCE [LARGE SCALE GENOMIC DNA]</scope>
    <source>
        <strain evidence="2">DB21MT-2</strain>
    </source>
</reference>
<protein>
    <submittedName>
        <fullName evidence="1">Uncharacterized protein</fullName>
    </submittedName>
</protein>
<dbReference type="EMBL" id="LS483452">
    <property type="protein sequence ID" value="SQH74756.1"/>
    <property type="molecule type" value="Genomic_DNA"/>
</dbReference>
<dbReference type="AlphaFoldDB" id="A0A330LWY0"/>
<name>A0A330LWY0_9GAMM</name>
<sequence length="49" mass="5501">MALQFNRSRLAYLALLLLVFYASKQSSAQLFTTLDNYTDELFIGGAIVI</sequence>
<dbReference type="Proteomes" id="UP000250123">
    <property type="component" value="Chromosome SHEWBE"/>
</dbReference>
<organism evidence="1 2">
    <name type="scientific">Shewanella benthica</name>
    <dbReference type="NCBI Taxonomy" id="43661"/>
    <lineage>
        <taxon>Bacteria</taxon>
        <taxon>Pseudomonadati</taxon>
        <taxon>Pseudomonadota</taxon>
        <taxon>Gammaproteobacteria</taxon>
        <taxon>Alteromonadales</taxon>
        <taxon>Shewanellaceae</taxon>
        <taxon>Shewanella</taxon>
    </lineage>
</organism>
<accession>A0A330LWY0</accession>
<proteinExistence type="predicted"/>
<evidence type="ECO:0000313" key="1">
    <source>
        <dbReference type="EMBL" id="SQH74756.1"/>
    </source>
</evidence>
<dbReference type="RefSeq" id="WP_231926402.1">
    <property type="nucleotide sequence ID" value="NZ_LS483452.1"/>
</dbReference>
<dbReference type="KEGG" id="sbk:SHEWBE_0779"/>
<evidence type="ECO:0000313" key="2">
    <source>
        <dbReference type="Proteomes" id="UP000250123"/>
    </source>
</evidence>
<gene>
    <name evidence="1" type="ORF">SHEWBE_0779</name>
</gene>